<sequence length="454" mass="50741">MIFPIVYKKTHIIKGEKIMKKTNVLLSVGLSLSLMLGAAPAFAAPLSTAAATQIAQQQLQLLDKGKWADKTHAAVQKMIDQYGVKSPNYKADKKPYAVFDWDNTSIMHDTQEALLIYQINHLIFKLTPEEFAKVLVMNVPKGPFADKYKTVDGKAITMENVSADIISDYKYLYENYKGLKGKKSLEEVTKSDQFIDFRTKMYFLYEAINGSHGSDVGYPWVLYFLTNMSVDEVHELAERSNDYGLGDSIRKINYTSPKKLSGKAGVISVTYTSGLRLSPEVASMMNTFRSNGIDVYVVSASMKEVVEVFASNPKYGYNIPKENVIGMELEKDAKSVMQPVYKKNWYKTVYGGKTEVIKAEIAKKHGGNGPLFIGGDSNGDYEMMTQFPDTKLVLILNLLKEGNIGKVSKQAVDEMNRPNPKYVLQGRDENTGMWIPTESSILVGKTKAELLPNK</sequence>
<protein>
    <recommendedName>
        <fullName evidence="4">phosphoserine phosphatase</fullName>
        <ecNumber evidence="4">3.1.3.3</ecNumber>
    </recommendedName>
</protein>
<evidence type="ECO:0000256" key="1">
    <source>
        <dbReference type="ARBA" id="ARBA00001946"/>
    </source>
</evidence>
<dbReference type="Gene3D" id="3.40.50.1000">
    <property type="entry name" value="HAD superfamily/HAD-like"/>
    <property type="match status" value="1"/>
</dbReference>
<evidence type="ECO:0000256" key="3">
    <source>
        <dbReference type="ARBA" id="ARBA00009184"/>
    </source>
</evidence>
<dbReference type="PANTHER" id="PTHR43344">
    <property type="entry name" value="PHOSPHOSERINE PHOSPHATASE"/>
    <property type="match status" value="1"/>
</dbReference>
<comment type="cofactor">
    <cofactor evidence="1">
        <name>Mg(2+)</name>
        <dbReference type="ChEBI" id="CHEBI:18420"/>
    </cofactor>
</comment>
<organism evidence="13 14">
    <name type="scientific">Brevibacillus laterosporus LMG 15441</name>
    <dbReference type="NCBI Taxonomy" id="1042163"/>
    <lineage>
        <taxon>Bacteria</taxon>
        <taxon>Bacillati</taxon>
        <taxon>Bacillota</taxon>
        <taxon>Bacilli</taxon>
        <taxon>Bacillales</taxon>
        <taxon>Paenibacillaceae</taxon>
        <taxon>Brevibacillus</taxon>
    </lineage>
</organism>
<dbReference type="STRING" id="1042163.BRLA_c045420"/>
<dbReference type="KEGG" id="blr:BRLA_c045420"/>
<dbReference type="InterPro" id="IPR036412">
    <property type="entry name" value="HAD-like_sf"/>
</dbReference>
<dbReference type="PANTHER" id="PTHR43344:SF2">
    <property type="entry name" value="PHOSPHOSERINE PHOSPHATASE"/>
    <property type="match status" value="1"/>
</dbReference>
<evidence type="ECO:0000313" key="13">
    <source>
        <dbReference type="EMBL" id="AIG28806.1"/>
    </source>
</evidence>
<keyword evidence="9" id="KW-0718">Serine biosynthesis</keyword>
<dbReference type="SUPFAM" id="SSF56784">
    <property type="entry name" value="HAD-like"/>
    <property type="match status" value="1"/>
</dbReference>
<dbReference type="HOGENOM" id="CLU_035114_0_0_9"/>
<keyword evidence="7 13" id="KW-0378">Hydrolase</keyword>
<dbReference type="EMBL" id="CP007806">
    <property type="protein sequence ID" value="AIG28806.1"/>
    <property type="molecule type" value="Genomic_DNA"/>
</dbReference>
<dbReference type="GO" id="GO:0005737">
    <property type="term" value="C:cytoplasm"/>
    <property type="evidence" value="ECO:0007669"/>
    <property type="project" value="TreeGrafter"/>
</dbReference>
<dbReference type="EC" id="3.1.3.3" evidence="4"/>
<dbReference type="InterPro" id="IPR050582">
    <property type="entry name" value="HAD-like_SerB"/>
</dbReference>
<comment type="similarity">
    <text evidence="3">Belongs to the HAD-like hydrolase superfamily. SerB family.</text>
</comment>
<dbReference type="AlphaFoldDB" id="A0A075RBQ9"/>
<keyword evidence="8" id="KW-0460">Magnesium</keyword>
<evidence type="ECO:0000256" key="4">
    <source>
        <dbReference type="ARBA" id="ARBA00012640"/>
    </source>
</evidence>
<evidence type="ECO:0000256" key="5">
    <source>
        <dbReference type="ARBA" id="ARBA00022605"/>
    </source>
</evidence>
<keyword evidence="12" id="KW-0732">Signal</keyword>
<evidence type="ECO:0000256" key="10">
    <source>
        <dbReference type="ARBA" id="ARBA00048138"/>
    </source>
</evidence>
<evidence type="ECO:0000313" key="14">
    <source>
        <dbReference type="Proteomes" id="UP000005850"/>
    </source>
</evidence>
<evidence type="ECO:0000256" key="11">
    <source>
        <dbReference type="ARBA" id="ARBA00048523"/>
    </source>
</evidence>
<feature type="signal peptide" evidence="12">
    <location>
        <begin position="1"/>
        <end position="43"/>
    </location>
</feature>
<dbReference type="eggNOG" id="COG0560">
    <property type="taxonomic scope" value="Bacteria"/>
</dbReference>
<evidence type="ECO:0000256" key="9">
    <source>
        <dbReference type="ARBA" id="ARBA00023299"/>
    </source>
</evidence>
<dbReference type="GO" id="GO:0000287">
    <property type="term" value="F:magnesium ion binding"/>
    <property type="evidence" value="ECO:0007669"/>
    <property type="project" value="TreeGrafter"/>
</dbReference>
<dbReference type="Proteomes" id="UP000005850">
    <property type="component" value="Chromosome"/>
</dbReference>
<evidence type="ECO:0000256" key="2">
    <source>
        <dbReference type="ARBA" id="ARBA00005135"/>
    </source>
</evidence>
<comment type="catalytic activity">
    <reaction evidence="10">
        <text>O-phospho-L-serine + H2O = L-serine + phosphate</text>
        <dbReference type="Rhea" id="RHEA:21208"/>
        <dbReference type="ChEBI" id="CHEBI:15377"/>
        <dbReference type="ChEBI" id="CHEBI:33384"/>
        <dbReference type="ChEBI" id="CHEBI:43474"/>
        <dbReference type="ChEBI" id="CHEBI:57524"/>
        <dbReference type="EC" id="3.1.3.3"/>
    </reaction>
</comment>
<evidence type="ECO:0000256" key="7">
    <source>
        <dbReference type="ARBA" id="ARBA00022801"/>
    </source>
</evidence>
<reference evidence="13 14" key="1">
    <citation type="journal article" date="2011" name="J. Bacteriol.">
        <title>Genome sequence of Brevibacillus laterosporus LMG 15441, a pathogen of invertebrates.</title>
        <authorList>
            <person name="Djukic M."/>
            <person name="Poehlein A."/>
            <person name="Thurmer A."/>
            <person name="Daniel R."/>
        </authorList>
    </citation>
    <scope>NUCLEOTIDE SEQUENCE [LARGE SCALE GENOMIC DNA]</scope>
    <source>
        <strain evidence="13 14">LMG 15441</strain>
    </source>
</reference>
<dbReference type="GO" id="GO:0006564">
    <property type="term" value="P:L-serine biosynthetic process"/>
    <property type="evidence" value="ECO:0007669"/>
    <property type="project" value="UniProtKB-KW"/>
</dbReference>
<keyword evidence="5" id="KW-0028">Amino-acid biosynthesis</keyword>
<gene>
    <name evidence="13" type="ORF">BRLA_c045420</name>
</gene>
<name>A0A075RBQ9_BRELA</name>
<evidence type="ECO:0000256" key="12">
    <source>
        <dbReference type="SAM" id="SignalP"/>
    </source>
</evidence>
<proteinExistence type="inferred from homology"/>
<feature type="chain" id="PRO_5001709748" description="phosphoserine phosphatase" evidence="12">
    <location>
        <begin position="44"/>
        <end position="454"/>
    </location>
</feature>
<keyword evidence="6" id="KW-0479">Metal-binding</keyword>
<comment type="pathway">
    <text evidence="2">Amino-acid biosynthesis; L-serine biosynthesis; L-serine from 3-phospho-D-glycerate: step 3/3.</text>
</comment>
<dbReference type="Gene3D" id="1.20.1440.320">
    <property type="match status" value="1"/>
</dbReference>
<dbReference type="GO" id="GO:0036424">
    <property type="term" value="F:L-phosphoserine phosphatase activity"/>
    <property type="evidence" value="ECO:0007669"/>
    <property type="project" value="TreeGrafter"/>
</dbReference>
<accession>A0A075RBQ9</accession>
<evidence type="ECO:0000256" key="8">
    <source>
        <dbReference type="ARBA" id="ARBA00022842"/>
    </source>
</evidence>
<dbReference type="InterPro" id="IPR023214">
    <property type="entry name" value="HAD_sf"/>
</dbReference>
<evidence type="ECO:0000256" key="6">
    <source>
        <dbReference type="ARBA" id="ARBA00022723"/>
    </source>
</evidence>
<keyword evidence="14" id="KW-1185">Reference proteome</keyword>
<comment type="catalytic activity">
    <reaction evidence="11">
        <text>O-phospho-D-serine + H2O = D-serine + phosphate</text>
        <dbReference type="Rhea" id="RHEA:24873"/>
        <dbReference type="ChEBI" id="CHEBI:15377"/>
        <dbReference type="ChEBI" id="CHEBI:35247"/>
        <dbReference type="ChEBI" id="CHEBI:43474"/>
        <dbReference type="ChEBI" id="CHEBI:58680"/>
        <dbReference type="EC" id="3.1.3.3"/>
    </reaction>
</comment>